<feature type="domain" description="Ig-like" evidence="8">
    <location>
        <begin position="142"/>
        <end position="217"/>
    </location>
</feature>
<dbReference type="PANTHER" id="PTHR35971">
    <property type="entry name" value="SI:DKEY-31G6.6"/>
    <property type="match status" value="1"/>
</dbReference>
<dbReference type="Proteomes" id="UP000325440">
    <property type="component" value="Unassembled WGS sequence"/>
</dbReference>
<organism evidence="9 10">
    <name type="scientific">Cinara cedri</name>
    <dbReference type="NCBI Taxonomy" id="506608"/>
    <lineage>
        <taxon>Eukaryota</taxon>
        <taxon>Metazoa</taxon>
        <taxon>Ecdysozoa</taxon>
        <taxon>Arthropoda</taxon>
        <taxon>Hexapoda</taxon>
        <taxon>Insecta</taxon>
        <taxon>Pterygota</taxon>
        <taxon>Neoptera</taxon>
        <taxon>Paraneoptera</taxon>
        <taxon>Hemiptera</taxon>
        <taxon>Sternorrhyncha</taxon>
        <taxon>Aphidomorpha</taxon>
        <taxon>Aphidoidea</taxon>
        <taxon>Aphididae</taxon>
        <taxon>Lachninae</taxon>
        <taxon>Cinara</taxon>
    </lineage>
</organism>
<dbReference type="OrthoDB" id="5970915at2759"/>
<dbReference type="SMART" id="SM00408">
    <property type="entry name" value="IGc2"/>
    <property type="match status" value="3"/>
</dbReference>
<feature type="domain" description="Ig-like" evidence="8">
    <location>
        <begin position="222"/>
        <end position="296"/>
    </location>
</feature>
<keyword evidence="6" id="KW-1133">Transmembrane helix</keyword>
<dbReference type="CDD" id="cd00096">
    <property type="entry name" value="Ig"/>
    <property type="match status" value="1"/>
</dbReference>
<evidence type="ECO:0000256" key="5">
    <source>
        <dbReference type="SAM" id="MobiDB-lite"/>
    </source>
</evidence>
<feature type="signal peptide" evidence="7">
    <location>
        <begin position="1"/>
        <end position="29"/>
    </location>
</feature>
<dbReference type="InterPro" id="IPR013783">
    <property type="entry name" value="Ig-like_fold"/>
</dbReference>
<dbReference type="GO" id="GO:0005737">
    <property type="term" value="C:cytoplasm"/>
    <property type="evidence" value="ECO:0007669"/>
    <property type="project" value="UniProtKB-SubCell"/>
</dbReference>
<dbReference type="SMART" id="SM00409">
    <property type="entry name" value="IG"/>
    <property type="match status" value="3"/>
</dbReference>
<gene>
    <name evidence="9" type="ORF">CINCED_3A013515</name>
</gene>
<evidence type="ECO:0000313" key="9">
    <source>
        <dbReference type="EMBL" id="VVC34322.1"/>
    </source>
</evidence>
<accession>A0A5E4MPV2</accession>
<keyword evidence="2" id="KW-0963">Cytoplasm</keyword>
<proteinExistence type="predicted"/>
<evidence type="ECO:0000259" key="8">
    <source>
        <dbReference type="PROSITE" id="PS50835"/>
    </source>
</evidence>
<keyword evidence="10" id="KW-1185">Reference proteome</keyword>
<dbReference type="SUPFAM" id="SSF48726">
    <property type="entry name" value="Immunoglobulin"/>
    <property type="match status" value="3"/>
</dbReference>
<evidence type="ECO:0000256" key="7">
    <source>
        <dbReference type="SAM" id="SignalP"/>
    </source>
</evidence>
<dbReference type="Pfam" id="PF00047">
    <property type="entry name" value="ig"/>
    <property type="match status" value="1"/>
</dbReference>
<keyword evidence="6" id="KW-0812">Transmembrane</keyword>
<keyword evidence="4" id="KW-1015">Disulfide bond</keyword>
<dbReference type="PROSITE" id="PS50835">
    <property type="entry name" value="IG_LIKE"/>
    <property type="match status" value="3"/>
</dbReference>
<evidence type="ECO:0000256" key="6">
    <source>
        <dbReference type="SAM" id="Phobius"/>
    </source>
</evidence>
<feature type="transmembrane region" description="Helical" evidence="6">
    <location>
        <begin position="322"/>
        <end position="343"/>
    </location>
</feature>
<dbReference type="PANTHER" id="PTHR35971:SF5">
    <property type="entry name" value="OBSCURIN LIKE CYTOSKELETAL ADAPTOR 1"/>
    <property type="match status" value="1"/>
</dbReference>
<dbReference type="Pfam" id="PF13927">
    <property type="entry name" value="Ig_3"/>
    <property type="match status" value="2"/>
</dbReference>
<dbReference type="InterPro" id="IPR007110">
    <property type="entry name" value="Ig-like_dom"/>
</dbReference>
<evidence type="ECO:0000256" key="4">
    <source>
        <dbReference type="ARBA" id="ARBA00023157"/>
    </source>
</evidence>
<dbReference type="EMBL" id="CABPRJ010000991">
    <property type="protein sequence ID" value="VVC34322.1"/>
    <property type="molecule type" value="Genomic_DNA"/>
</dbReference>
<evidence type="ECO:0000313" key="10">
    <source>
        <dbReference type="Proteomes" id="UP000325440"/>
    </source>
</evidence>
<name>A0A5E4MPV2_9HEMI</name>
<dbReference type="Gene3D" id="2.60.40.10">
    <property type="entry name" value="Immunoglobulins"/>
    <property type="match status" value="3"/>
</dbReference>
<dbReference type="InterPro" id="IPR003598">
    <property type="entry name" value="Ig_sub2"/>
</dbReference>
<evidence type="ECO:0000256" key="2">
    <source>
        <dbReference type="ARBA" id="ARBA00022490"/>
    </source>
</evidence>
<feature type="region of interest" description="Disordered" evidence="5">
    <location>
        <begin position="353"/>
        <end position="377"/>
    </location>
</feature>
<reference evidence="9 10" key="1">
    <citation type="submission" date="2019-08" db="EMBL/GenBank/DDBJ databases">
        <authorList>
            <person name="Alioto T."/>
            <person name="Alioto T."/>
            <person name="Gomez Garrido J."/>
        </authorList>
    </citation>
    <scope>NUCLEOTIDE SEQUENCE [LARGE SCALE GENOMIC DNA]</scope>
</reference>
<feature type="domain" description="Ig-like" evidence="8">
    <location>
        <begin position="24"/>
        <end position="122"/>
    </location>
</feature>
<keyword evidence="7" id="KW-0732">Signal</keyword>
<keyword evidence="3" id="KW-0597">Phosphoprotein</keyword>
<comment type="subcellular location">
    <subcellularLocation>
        <location evidence="1">Cytoplasm</location>
    </subcellularLocation>
</comment>
<dbReference type="InterPro" id="IPR013151">
    <property type="entry name" value="Immunoglobulin_dom"/>
</dbReference>
<keyword evidence="6" id="KW-0472">Membrane</keyword>
<dbReference type="AlphaFoldDB" id="A0A5E4MPV2"/>
<dbReference type="InterPro" id="IPR036179">
    <property type="entry name" value="Ig-like_dom_sf"/>
</dbReference>
<dbReference type="InterPro" id="IPR052385">
    <property type="entry name" value="Obscurin/Obscurin-like_Reg"/>
</dbReference>
<protein>
    <submittedName>
        <fullName evidence="9">Immunoglobulin subtype,Immunoglobulin,Immunoglobulin-like</fullName>
    </submittedName>
</protein>
<evidence type="ECO:0000256" key="3">
    <source>
        <dbReference type="ARBA" id="ARBA00022553"/>
    </source>
</evidence>
<evidence type="ECO:0000256" key="1">
    <source>
        <dbReference type="ARBA" id="ARBA00004496"/>
    </source>
</evidence>
<feature type="chain" id="PRO_5022809049" evidence="7">
    <location>
        <begin position="30"/>
        <end position="377"/>
    </location>
</feature>
<dbReference type="InterPro" id="IPR003599">
    <property type="entry name" value="Ig_sub"/>
</dbReference>
<sequence>MTCWNSLNVILYSVVICALLDFGPSRVLANEPSYEGNTTVKEGDSFKITCHVSKFQVIKWQKDGQNLNTDIYYNISQEDTGDNMFVTTISANSALQMHSGAYRCTTEYNKVHVLSVVTAQVNIKANYDYGDKFKVAEYKMKVVLNCNVAESTQDQKYLWKWFKEEDSINTDSDDPHHVSVSDNTLTINRFVENDAGKYSCKLYNQNNPKELGQKSFQVVLKPYLKLPKTATFLDGDKIEIECNVFGVPKPEISWKFENNTILTGDNVYFMPNKRNITNAILVLDPITMKNRGNFYCIGKNDFVWEPVMSGPSYVRIKDKMAAFWPFLGICAEVIILCLIIFVYENKRFKSEFEESDTDQGPETNNAIEGGGDVRHRK</sequence>